<keyword evidence="3" id="KW-1185">Reference proteome</keyword>
<reference evidence="2 3" key="1">
    <citation type="submission" date="2016-05" db="EMBL/GenBank/DDBJ databases">
        <title>Diversity and Homogeneity among Thermoacidophilic Verrucomicrobia Methanotrophs Linked with Geographical Origin.</title>
        <authorList>
            <person name="Erikstad H.-A."/>
            <person name="Smestad N.B."/>
            <person name="Ceballos R.M."/>
            <person name="Birkeland N.-K."/>
        </authorList>
    </citation>
    <scope>NUCLEOTIDE SEQUENCE [LARGE SCALE GENOMIC DNA]</scope>
    <source>
        <strain evidence="2 3">Phi</strain>
    </source>
</reference>
<keyword evidence="2" id="KW-0489">Methyltransferase</keyword>
<comment type="caution">
    <text evidence="2">The sequence shown here is derived from an EMBL/GenBank/DDBJ whole genome shotgun (WGS) entry which is preliminary data.</text>
</comment>
<dbReference type="AlphaFoldDB" id="A0A4Y8P8E7"/>
<evidence type="ECO:0000313" key="3">
    <source>
        <dbReference type="Proteomes" id="UP000297713"/>
    </source>
</evidence>
<dbReference type="RefSeq" id="WP_134440727.1">
    <property type="nucleotide sequence ID" value="NZ_LXQC01000171.1"/>
</dbReference>
<dbReference type="InterPro" id="IPR025714">
    <property type="entry name" value="Methyltranfer_dom"/>
</dbReference>
<dbReference type="SUPFAM" id="SSF53335">
    <property type="entry name" value="S-adenosyl-L-methionine-dependent methyltransferases"/>
    <property type="match status" value="1"/>
</dbReference>
<sequence length="184" mass="20860">MISFEQLDQWLVKELKAFDTAEDWLLLQTLVTRDTRRQWLGGLPWTSRDRVMDFGCGSGIVAWELAALKGCQVIGLDQDETALRRARRLIADLPIHPSPRFIAGDVLHPPFVEATGGFSRFVLQYVSNPESLLGLWARQLEKGSYLAIEDIDDGFIVEYPEPPEAWQRVVEAFRQYQAGPGGDR</sequence>
<keyword evidence="2" id="KW-0808">Transferase</keyword>
<feature type="non-terminal residue" evidence="2">
    <location>
        <position position="184"/>
    </location>
</feature>
<dbReference type="Pfam" id="PF13847">
    <property type="entry name" value="Methyltransf_31"/>
    <property type="match status" value="1"/>
</dbReference>
<dbReference type="EMBL" id="LXQC01000171">
    <property type="protein sequence ID" value="TFE66743.1"/>
    <property type="molecule type" value="Genomic_DNA"/>
</dbReference>
<gene>
    <name evidence="2" type="ORF">A7Q10_10160</name>
</gene>
<dbReference type="InterPro" id="IPR029063">
    <property type="entry name" value="SAM-dependent_MTases_sf"/>
</dbReference>
<dbReference type="GO" id="GO:0032259">
    <property type="term" value="P:methylation"/>
    <property type="evidence" value="ECO:0007669"/>
    <property type="project" value="UniProtKB-KW"/>
</dbReference>
<dbReference type="Proteomes" id="UP000297713">
    <property type="component" value="Unassembled WGS sequence"/>
</dbReference>
<dbReference type="OrthoDB" id="9772751at2"/>
<dbReference type="GO" id="GO:0008168">
    <property type="term" value="F:methyltransferase activity"/>
    <property type="evidence" value="ECO:0007669"/>
    <property type="project" value="UniProtKB-KW"/>
</dbReference>
<dbReference type="PANTHER" id="PTHR43861">
    <property type="entry name" value="TRANS-ACONITATE 2-METHYLTRANSFERASE-RELATED"/>
    <property type="match status" value="1"/>
</dbReference>
<organism evidence="2 3">
    <name type="scientific">Methylacidiphilum caldifontis</name>
    <dbReference type="NCBI Taxonomy" id="2795386"/>
    <lineage>
        <taxon>Bacteria</taxon>
        <taxon>Pseudomonadati</taxon>
        <taxon>Verrucomicrobiota</taxon>
        <taxon>Methylacidiphilae</taxon>
        <taxon>Methylacidiphilales</taxon>
        <taxon>Methylacidiphilaceae</taxon>
        <taxon>Methylacidiphilum (ex Ratnadevi et al. 2023)</taxon>
    </lineage>
</organism>
<dbReference type="CDD" id="cd02440">
    <property type="entry name" value="AdoMet_MTases"/>
    <property type="match status" value="1"/>
</dbReference>
<feature type="domain" description="Methyltransferase" evidence="1">
    <location>
        <begin position="47"/>
        <end position="157"/>
    </location>
</feature>
<name>A0A4Y8P8E7_9BACT</name>
<proteinExistence type="predicted"/>
<accession>A0A4Y8P8E7</accession>
<protein>
    <submittedName>
        <fullName evidence="2">Methyltransferase type 11</fullName>
    </submittedName>
</protein>
<dbReference type="Gene3D" id="3.40.50.150">
    <property type="entry name" value="Vaccinia Virus protein VP39"/>
    <property type="match status" value="1"/>
</dbReference>
<evidence type="ECO:0000313" key="2">
    <source>
        <dbReference type="EMBL" id="TFE66743.1"/>
    </source>
</evidence>
<evidence type="ECO:0000259" key="1">
    <source>
        <dbReference type="Pfam" id="PF13847"/>
    </source>
</evidence>